<name>A0ABP4L086_9ACTN</name>
<protein>
    <recommendedName>
        <fullName evidence="3">Peptidase M48-like protein</fullName>
    </recommendedName>
</protein>
<gene>
    <name evidence="1" type="ORF">GCM10009741_09340</name>
</gene>
<dbReference type="EMBL" id="BAAANC010000001">
    <property type="protein sequence ID" value="GAA1513471.1"/>
    <property type="molecule type" value="Genomic_DNA"/>
</dbReference>
<accession>A0ABP4L086</accession>
<evidence type="ECO:0000313" key="1">
    <source>
        <dbReference type="EMBL" id="GAA1513471.1"/>
    </source>
</evidence>
<dbReference type="Proteomes" id="UP001500363">
    <property type="component" value="Unassembled WGS sequence"/>
</dbReference>
<comment type="caution">
    <text evidence="1">The sequence shown here is derived from an EMBL/GenBank/DDBJ whole genome shotgun (WGS) entry which is preliminary data.</text>
</comment>
<reference evidence="2" key="1">
    <citation type="journal article" date="2019" name="Int. J. Syst. Evol. Microbiol.">
        <title>The Global Catalogue of Microorganisms (GCM) 10K type strain sequencing project: providing services to taxonomists for standard genome sequencing and annotation.</title>
        <authorList>
            <consortium name="The Broad Institute Genomics Platform"/>
            <consortium name="The Broad Institute Genome Sequencing Center for Infectious Disease"/>
            <person name="Wu L."/>
            <person name="Ma J."/>
        </authorList>
    </citation>
    <scope>NUCLEOTIDE SEQUENCE [LARGE SCALE GENOMIC DNA]</scope>
    <source>
        <strain evidence="2">JCM 14303</strain>
    </source>
</reference>
<sequence>MGVVTMAWWGRPKCPVRPEEQAWIEESLDWLVSSFGSDVLMRPVVLPGASFFPPGYAGSEADVRAVFATVAGLVGVPVERVVLELEPDDAMDELIDGLPVEMRSRGAAAHWRRRDGVSVITVEMAKARQPVALVATIAHELGHERLLGEERRDPDRRDDEPMTDLFTVFFGFGVFSANAAFEYSRSTTGWRTSRLGYLTEAMFGYALARYAWLRGETEPDWAGLLDTNPRTYLKQGLRYLNAD</sequence>
<proteinExistence type="predicted"/>
<evidence type="ECO:0000313" key="2">
    <source>
        <dbReference type="Proteomes" id="UP001500363"/>
    </source>
</evidence>
<keyword evidence="2" id="KW-1185">Reference proteome</keyword>
<organism evidence="1 2">
    <name type="scientific">Kribbella lupini</name>
    <dbReference type="NCBI Taxonomy" id="291602"/>
    <lineage>
        <taxon>Bacteria</taxon>
        <taxon>Bacillati</taxon>
        <taxon>Actinomycetota</taxon>
        <taxon>Actinomycetes</taxon>
        <taxon>Propionibacteriales</taxon>
        <taxon>Kribbellaceae</taxon>
        <taxon>Kribbella</taxon>
    </lineage>
</organism>
<evidence type="ECO:0008006" key="3">
    <source>
        <dbReference type="Google" id="ProtNLM"/>
    </source>
</evidence>